<dbReference type="InterPro" id="IPR050807">
    <property type="entry name" value="TransReg_Diox_bact_type"/>
</dbReference>
<dbReference type="PROSITE" id="PS50943">
    <property type="entry name" value="HTH_CROC1"/>
    <property type="match status" value="1"/>
</dbReference>
<evidence type="ECO:0000313" key="3">
    <source>
        <dbReference type="EMBL" id="GLI54541.1"/>
    </source>
</evidence>
<dbReference type="PANTHER" id="PTHR46797:SF19">
    <property type="entry name" value="BLL2473 PROTEIN"/>
    <property type="match status" value="1"/>
</dbReference>
<dbReference type="InterPro" id="IPR014710">
    <property type="entry name" value="RmlC-like_jellyroll"/>
</dbReference>
<organism evidence="3 4">
    <name type="scientific">Propionigenium maris DSM 9537</name>
    <dbReference type="NCBI Taxonomy" id="1123000"/>
    <lineage>
        <taxon>Bacteria</taxon>
        <taxon>Fusobacteriati</taxon>
        <taxon>Fusobacteriota</taxon>
        <taxon>Fusobacteriia</taxon>
        <taxon>Fusobacteriales</taxon>
        <taxon>Fusobacteriaceae</taxon>
        <taxon>Propionigenium</taxon>
    </lineage>
</organism>
<evidence type="ECO:0000313" key="4">
    <source>
        <dbReference type="Proteomes" id="UP001144471"/>
    </source>
</evidence>
<dbReference type="InterPro" id="IPR001387">
    <property type="entry name" value="Cro/C1-type_HTH"/>
</dbReference>
<dbReference type="Proteomes" id="UP001144471">
    <property type="component" value="Unassembled WGS sequence"/>
</dbReference>
<keyword evidence="4" id="KW-1185">Reference proteome</keyword>
<reference evidence="3" key="1">
    <citation type="submission" date="2022-12" db="EMBL/GenBank/DDBJ databases">
        <title>Reference genome sequencing for broad-spectrum identification of bacterial and archaeal isolates by mass spectrometry.</title>
        <authorList>
            <person name="Sekiguchi Y."/>
            <person name="Tourlousse D.M."/>
        </authorList>
    </citation>
    <scope>NUCLEOTIDE SEQUENCE</scope>
    <source>
        <strain evidence="3">10succ1</strain>
    </source>
</reference>
<dbReference type="PANTHER" id="PTHR46797">
    <property type="entry name" value="HTH-TYPE TRANSCRIPTIONAL REGULATOR"/>
    <property type="match status" value="1"/>
</dbReference>
<protein>
    <submittedName>
        <fullName evidence="3">DNA-binding protein</fullName>
    </submittedName>
</protein>
<dbReference type="SUPFAM" id="SSF51182">
    <property type="entry name" value="RmlC-like cupins"/>
    <property type="match status" value="1"/>
</dbReference>
<dbReference type="CDD" id="cd00093">
    <property type="entry name" value="HTH_XRE"/>
    <property type="match status" value="1"/>
</dbReference>
<feature type="domain" description="HTH cro/C1-type" evidence="2">
    <location>
        <begin position="10"/>
        <end position="64"/>
    </location>
</feature>
<evidence type="ECO:0000259" key="2">
    <source>
        <dbReference type="PROSITE" id="PS50943"/>
    </source>
</evidence>
<dbReference type="SMART" id="SM00530">
    <property type="entry name" value="HTH_XRE"/>
    <property type="match status" value="1"/>
</dbReference>
<dbReference type="GO" id="GO:0005829">
    <property type="term" value="C:cytosol"/>
    <property type="evidence" value="ECO:0007669"/>
    <property type="project" value="TreeGrafter"/>
</dbReference>
<dbReference type="InterPro" id="IPR011051">
    <property type="entry name" value="RmlC_Cupin_sf"/>
</dbReference>
<dbReference type="AlphaFoldDB" id="A0A9W6LKR9"/>
<gene>
    <name evidence="3" type="ORF">PM10SUCC1_00560</name>
</gene>
<accession>A0A9W6LKR9</accession>
<evidence type="ECO:0000256" key="1">
    <source>
        <dbReference type="ARBA" id="ARBA00023125"/>
    </source>
</evidence>
<dbReference type="RefSeq" id="WP_281832219.1">
    <property type="nucleotide sequence ID" value="NZ_BSDY01000001.1"/>
</dbReference>
<dbReference type="CDD" id="cd02209">
    <property type="entry name" value="cupin_XRE_C"/>
    <property type="match status" value="1"/>
</dbReference>
<sequence>MSNINIGSKIREFRLSKGLTLKALAETAGVSSSLLSQIEKGSANPSINTIKNIADVLETPLFLFFKEEVPRDSFIVRRNERRSMTFSKGEGTSYELLTPDLSGDIEFMILTLEPGTESSGKRREHRGEEVAYILEGSVKLYLEGDEFTLFKGDSARINSYMKHKWRNEGEEAAKIIFAINPPCF</sequence>
<dbReference type="Gene3D" id="2.60.120.10">
    <property type="entry name" value="Jelly Rolls"/>
    <property type="match status" value="1"/>
</dbReference>
<comment type="caution">
    <text evidence="3">The sequence shown here is derived from an EMBL/GenBank/DDBJ whole genome shotgun (WGS) entry which is preliminary data.</text>
</comment>
<dbReference type="EMBL" id="BSDY01000001">
    <property type="protein sequence ID" value="GLI54541.1"/>
    <property type="molecule type" value="Genomic_DNA"/>
</dbReference>
<keyword evidence="1 3" id="KW-0238">DNA-binding</keyword>
<dbReference type="Pfam" id="PF07883">
    <property type="entry name" value="Cupin_2"/>
    <property type="match status" value="1"/>
</dbReference>
<dbReference type="SUPFAM" id="SSF47413">
    <property type="entry name" value="lambda repressor-like DNA-binding domains"/>
    <property type="match status" value="1"/>
</dbReference>
<dbReference type="GO" id="GO:0003677">
    <property type="term" value="F:DNA binding"/>
    <property type="evidence" value="ECO:0007669"/>
    <property type="project" value="UniProtKB-KW"/>
</dbReference>
<dbReference type="GO" id="GO:0003700">
    <property type="term" value="F:DNA-binding transcription factor activity"/>
    <property type="evidence" value="ECO:0007669"/>
    <property type="project" value="TreeGrafter"/>
</dbReference>
<name>A0A9W6LKR9_9FUSO</name>
<dbReference type="InterPro" id="IPR010982">
    <property type="entry name" value="Lambda_DNA-bd_dom_sf"/>
</dbReference>
<dbReference type="Gene3D" id="1.10.260.40">
    <property type="entry name" value="lambda repressor-like DNA-binding domains"/>
    <property type="match status" value="1"/>
</dbReference>
<proteinExistence type="predicted"/>
<dbReference type="InterPro" id="IPR013096">
    <property type="entry name" value="Cupin_2"/>
</dbReference>
<dbReference type="Pfam" id="PF01381">
    <property type="entry name" value="HTH_3"/>
    <property type="match status" value="1"/>
</dbReference>